<evidence type="ECO:0000313" key="7">
    <source>
        <dbReference type="Proteomes" id="UP000291088"/>
    </source>
</evidence>
<organism evidence="6 7">
    <name type="scientific">Ciceribacter ferrooxidans</name>
    <dbReference type="NCBI Taxonomy" id="2509717"/>
    <lineage>
        <taxon>Bacteria</taxon>
        <taxon>Pseudomonadati</taxon>
        <taxon>Pseudomonadota</taxon>
        <taxon>Alphaproteobacteria</taxon>
        <taxon>Hyphomicrobiales</taxon>
        <taxon>Rhizobiaceae</taxon>
        <taxon>Ciceribacter</taxon>
    </lineage>
</organism>
<dbReference type="InterPro" id="IPR006059">
    <property type="entry name" value="SBP"/>
</dbReference>
<keyword evidence="2" id="KW-0813">Transport</keyword>
<protein>
    <submittedName>
        <fullName evidence="6">Sugar ABC transporter substrate-binding protein</fullName>
    </submittedName>
</protein>
<evidence type="ECO:0000256" key="5">
    <source>
        <dbReference type="SAM" id="SignalP"/>
    </source>
</evidence>
<sequence length="410" mass="45163">MNFSIRSAMTASALAVGMAWAGAPAHAETQVNFTVAEYSSKTGPFFQEMADAFQQENPDIKINIQVVPWDTLLQRLTTDIAGGQAPDISIIGTRWLVDFEQQGIAEPVDSYLTPEFKATFIDTFMSPSVIDGKIVGLPVAASARAMLVNTELLDKAGAKAPTNWDEFYEAAKKLKALPDVFPFGLQGKEIETDAYYYYSLWTHGGDILKADGTSGLDTPEALAAATLYKKLIDEGLTQPSPTNYNREEIFNMFKQGKLGMVFTFPMLIPQIKAEAPDLKYAVMPFPDGKAKATYGVTDTLMLFSSSQVKKEAWKFIEFSYRDEWRQKFDLGEGFLPVTKNVAALDNFTNDPDIAGFAAGLPYAKFAPTIANWEEIADVTVRTMQQIYLGQAQPEEALKAAAAEINKIRGK</sequence>
<proteinExistence type="inferred from homology"/>
<evidence type="ECO:0000256" key="4">
    <source>
        <dbReference type="ARBA" id="ARBA00022764"/>
    </source>
</evidence>
<gene>
    <name evidence="6" type="ORF">EUU22_00370</name>
</gene>
<comment type="similarity">
    <text evidence="1">Belongs to the bacterial solute-binding protein 1 family.</text>
</comment>
<reference evidence="6 7" key="1">
    <citation type="submission" date="2019-01" db="EMBL/GenBank/DDBJ databases">
        <authorList>
            <person name="Deng T."/>
        </authorList>
    </citation>
    <scope>NUCLEOTIDE SEQUENCE [LARGE SCALE GENOMIC DNA]</scope>
    <source>
        <strain evidence="6 7">F8825</strain>
    </source>
</reference>
<dbReference type="GO" id="GO:0055052">
    <property type="term" value="C:ATP-binding cassette (ABC) transporter complex, substrate-binding subunit-containing"/>
    <property type="evidence" value="ECO:0007669"/>
    <property type="project" value="TreeGrafter"/>
</dbReference>
<dbReference type="EMBL" id="SDVB01000037">
    <property type="protein sequence ID" value="RYC27797.1"/>
    <property type="molecule type" value="Genomic_DNA"/>
</dbReference>
<feature type="chain" id="PRO_5020527603" evidence="5">
    <location>
        <begin position="28"/>
        <end position="410"/>
    </location>
</feature>
<dbReference type="Pfam" id="PF01547">
    <property type="entry name" value="SBP_bac_1"/>
    <property type="match status" value="1"/>
</dbReference>
<keyword evidence="7" id="KW-1185">Reference proteome</keyword>
<dbReference type="PANTHER" id="PTHR30061">
    <property type="entry name" value="MALTOSE-BINDING PERIPLASMIC PROTEIN"/>
    <property type="match status" value="1"/>
</dbReference>
<dbReference type="SUPFAM" id="SSF53850">
    <property type="entry name" value="Periplasmic binding protein-like II"/>
    <property type="match status" value="1"/>
</dbReference>
<dbReference type="OrthoDB" id="9805950at2"/>
<dbReference type="RefSeq" id="WP_129330156.1">
    <property type="nucleotide sequence ID" value="NZ_SDVB01000037.1"/>
</dbReference>
<evidence type="ECO:0000256" key="2">
    <source>
        <dbReference type="ARBA" id="ARBA00022448"/>
    </source>
</evidence>
<name>A0A4V1RTR4_9HYPH</name>
<feature type="signal peptide" evidence="5">
    <location>
        <begin position="1"/>
        <end position="27"/>
    </location>
</feature>
<evidence type="ECO:0000256" key="1">
    <source>
        <dbReference type="ARBA" id="ARBA00008520"/>
    </source>
</evidence>
<dbReference type="Gene3D" id="3.40.190.10">
    <property type="entry name" value="Periplasmic binding protein-like II"/>
    <property type="match status" value="2"/>
</dbReference>
<evidence type="ECO:0000313" key="6">
    <source>
        <dbReference type="EMBL" id="RYC27797.1"/>
    </source>
</evidence>
<dbReference type="Proteomes" id="UP000291088">
    <property type="component" value="Unassembled WGS sequence"/>
</dbReference>
<dbReference type="AlphaFoldDB" id="A0A4V1RTR4"/>
<keyword evidence="4" id="KW-0574">Periplasm</keyword>
<keyword evidence="3 5" id="KW-0732">Signal</keyword>
<accession>A0A4V1RTR4</accession>
<dbReference type="GO" id="GO:1901982">
    <property type="term" value="F:maltose binding"/>
    <property type="evidence" value="ECO:0007669"/>
    <property type="project" value="TreeGrafter"/>
</dbReference>
<comment type="caution">
    <text evidence="6">The sequence shown here is derived from an EMBL/GenBank/DDBJ whole genome shotgun (WGS) entry which is preliminary data.</text>
</comment>
<dbReference type="GO" id="GO:0015768">
    <property type="term" value="P:maltose transport"/>
    <property type="evidence" value="ECO:0007669"/>
    <property type="project" value="TreeGrafter"/>
</dbReference>
<dbReference type="CDD" id="cd13585">
    <property type="entry name" value="PBP2_TMBP_like"/>
    <property type="match status" value="1"/>
</dbReference>
<evidence type="ECO:0000256" key="3">
    <source>
        <dbReference type="ARBA" id="ARBA00022729"/>
    </source>
</evidence>
<dbReference type="PANTHER" id="PTHR30061:SF50">
    <property type="entry name" value="MALTOSE_MALTODEXTRIN-BINDING PERIPLASMIC PROTEIN"/>
    <property type="match status" value="1"/>
</dbReference>
<dbReference type="GO" id="GO:0042956">
    <property type="term" value="P:maltodextrin transmembrane transport"/>
    <property type="evidence" value="ECO:0007669"/>
    <property type="project" value="TreeGrafter"/>
</dbReference>